<reference evidence="1" key="1">
    <citation type="submission" date="2014-12" db="EMBL/GenBank/DDBJ databases">
        <title>Insight into the proteome of Arion vulgaris.</title>
        <authorList>
            <person name="Aradska J."/>
            <person name="Bulat T."/>
            <person name="Smidak R."/>
            <person name="Sarate P."/>
            <person name="Gangsoo J."/>
            <person name="Sialana F."/>
            <person name="Bilban M."/>
            <person name="Lubec G."/>
        </authorList>
    </citation>
    <scope>NUCLEOTIDE SEQUENCE</scope>
    <source>
        <tissue evidence="1">Skin</tissue>
    </source>
</reference>
<organism evidence="1">
    <name type="scientific">Arion vulgaris</name>
    <dbReference type="NCBI Taxonomy" id="1028688"/>
    <lineage>
        <taxon>Eukaryota</taxon>
        <taxon>Metazoa</taxon>
        <taxon>Spiralia</taxon>
        <taxon>Lophotrochozoa</taxon>
        <taxon>Mollusca</taxon>
        <taxon>Gastropoda</taxon>
        <taxon>Heterobranchia</taxon>
        <taxon>Euthyneura</taxon>
        <taxon>Panpulmonata</taxon>
        <taxon>Eupulmonata</taxon>
        <taxon>Stylommatophora</taxon>
        <taxon>Helicina</taxon>
        <taxon>Arionoidea</taxon>
        <taxon>Arionidae</taxon>
        <taxon>Arion</taxon>
    </lineage>
</organism>
<gene>
    <name evidence="1" type="primary">ORF25594</name>
</gene>
<dbReference type="Gene3D" id="2.60.120.200">
    <property type="match status" value="1"/>
</dbReference>
<protein>
    <recommendedName>
        <fullName evidence="2">Laminin G domain-containing protein</fullName>
    </recommendedName>
</protein>
<accession>A0A0B6YHE0</accession>
<feature type="non-terminal residue" evidence="1">
    <location>
        <position position="167"/>
    </location>
</feature>
<feature type="non-terminal residue" evidence="1">
    <location>
        <position position="1"/>
    </location>
</feature>
<evidence type="ECO:0008006" key="2">
    <source>
        <dbReference type="Google" id="ProtNLM"/>
    </source>
</evidence>
<dbReference type="EMBL" id="HACG01008742">
    <property type="protein sequence ID" value="CEK55607.1"/>
    <property type="molecule type" value="Transcribed_RNA"/>
</dbReference>
<proteinExistence type="predicted"/>
<dbReference type="AlphaFoldDB" id="A0A0B6YHE0"/>
<dbReference type="InterPro" id="IPR013320">
    <property type="entry name" value="ConA-like_dom_sf"/>
</dbReference>
<evidence type="ECO:0000313" key="1">
    <source>
        <dbReference type="EMBL" id="CEK55607.1"/>
    </source>
</evidence>
<sequence length="167" mass="18711">DDIAATSKNMDGCISDVIVNGELISMSDAKQYRRADVGRCRFTTNLLSAVVAPRDDGELTTTRLLTTTETPAADDPHSCASEISLEFEPDAKSVANSASFFADITRVRETGIARSFNFSFDFRTYYPDGLFGYLVSKDKSFYFGIQLKGRKLEVAYRYDELPYKIMF</sequence>
<name>A0A0B6YHE0_9EUPU</name>
<dbReference type="SUPFAM" id="SSF49899">
    <property type="entry name" value="Concanavalin A-like lectins/glucanases"/>
    <property type="match status" value="1"/>
</dbReference>